<accession>A0A5A9PSI5</accession>
<name>A0A5A9PSI5_9TELE</name>
<reference evidence="1 2" key="1">
    <citation type="journal article" date="2019" name="Mol. Ecol. Resour.">
        <title>Chromosome-level genome assembly of Triplophysa tibetana, a fish adapted to the harsh high-altitude environment of the Tibetan Plateau.</title>
        <authorList>
            <person name="Yang X."/>
            <person name="Liu H."/>
            <person name="Ma Z."/>
            <person name="Zou Y."/>
            <person name="Zou M."/>
            <person name="Mao Y."/>
            <person name="Li X."/>
            <person name="Wang H."/>
            <person name="Chen T."/>
            <person name="Wang W."/>
            <person name="Yang R."/>
        </authorList>
    </citation>
    <scope>NUCLEOTIDE SEQUENCE [LARGE SCALE GENOMIC DNA]</scope>
    <source>
        <strain evidence="1">TTIB1903HZAU</strain>
        <tissue evidence="1">Muscle</tissue>
    </source>
</reference>
<proteinExistence type="predicted"/>
<dbReference type="AlphaFoldDB" id="A0A5A9PSI5"/>
<dbReference type="Proteomes" id="UP000324632">
    <property type="component" value="Chromosome 3"/>
</dbReference>
<keyword evidence="2" id="KW-1185">Reference proteome</keyword>
<organism evidence="1 2">
    <name type="scientific">Triplophysa tibetana</name>
    <dbReference type="NCBI Taxonomy" id="1572043"/>
    <lineage>
        <taxon>Eukaryota</taxon>
        <taxon>Metazoa</taxon>
        <taxon>Chordata</taxon>
        <taxon>Craniata</taxon>
        <taxon>Vertebrata</taxon>
        <taxon>Euteleostomi</taxon>
        <taxon>Actinopterygii</taxon>
        <taxon>Neopterygii</taxon>
        <taxon>Teleostei</taxon>
        <taxon>Ostariophysi</taxon>
        <taxon>Cypriniformes</taxon>
        <taxon>Nemacheilidae</taxon>
        <taxon>Triplophysa</taxon>
    </lineage>
</organism>
<evidence type="ECO:0000313" key="1">
    <source>
        <dbReference type="EMBL" id="KAA0723956.1"/>
    </source>
</evidence>
<gene>
    <name evidence="1" type="ORF">E1301_Tti015355</name>
</gene>
<comment type="caution">
    <text evidence="1">The sequence shown here is derived from an EMBL/GenBank/DDBJ whole genome shotgun (WGS) entry which is preliminary data.</text>
</comment>
<sequence length="205" mass="22490">MGANVEAEIDVVFNETAPQSLPVNAEIVEALKEASKNPTFQSNLPLLESSITVIRDLQKIPVTFLTNGTFVPDLLNAASNPFLDRASMIKVWLEPFFISDYRSSFSVLYMTNFSSYSSGVKAVIFPTIKNAMILNFPSNTTLPIDTRIVNTLLQAANNNSLPFKIFPYSIVVNGIAYSSAEVISRTSVLTASILVVLSLLVTRFD</sequence>
<protein>
    <submittedName>
        <fullName evidence="1">Uncharacterized protein</fullName>
    </submittedName>
</protein>
<dbReference type="EMBL" id="SOYY01000003">
    <property type="protein sequence ID" value="KAA0723956.1"/>
    <property type="molecule type" value="Genomic_DNA"/>
</dbReference>
<evidence type="ECO:0000313" key="2">
    <source>
        <dbReference type="Proteomes" id="UP000324632"/>
    </source>
</evidence>